<gene>
    <name evidence="1" type="ORF">SKAU_G00138800</name>
</gene>
<proteinExistence type="predicted"/>
<dbReference type="AlphaFoldDB" id="A0A9Q1FS61"/>
<accession>A0A9Q1FS61</accession>
<protein>
    <submittedName>
        <fullName evidence="1">Uncharacterized protein</fullName>
    </submittedName>
</protein>
<reference evidence="1" key="1">
    <citation type="journal article" date="2023" name="Science">
        <title>Genome structures resolve the early diversification of teleost fishes.</title>
        <authorList>
            <person name="Parey E."/>
            <person name="Louis A."/>
            <person name="Montfort J."/>
            <person name="Bouchez O."/>
            <person name="Roques C."/>
            <person name="Iampietro C."/>
            <person name="Lluch J."/>
            <person name="Castinel A."/>
            <person name="Donnadieu C."/>
            <person name="Desvignes T."/>
            <person name="Floi Bucao C."/>
            <person name="Jouanno E."/>
            <person name="Wen M."/>
            <person name="Mejri S."/>
            <person name="Dirks R."/>
            <person name="Jansen H."/>
            <person name="Henkel C."/>
            <person name="Chen W.J."/>
            <person name="Zahm M."/>
            <person name="Cabau C."/>
            <person name="Klopp C."/>
            <person name="Thompson A.W."/>
            <person name="Robinson-Rechavi M."/>
            <person name="Braasch I."/>
            <person name="Lecointre G."/>
            <person name="Bobe J."/>
            <person name="Postlethwait J.H."/>
            <person name="Berthelot C."/>
            <person name="Roest Crollius H."/>
            <person name="Guiguen Y."/>
        </authorList>
    </citation>
    <scope>NUCLEOTIDE SEQUENCE</scope>
    <source>
        <strain evidence="1">WJC10195</strain>
    </source>
</reference>
<evidence type="ECO:0000313" key="2">
    <source>
        <dbReference type="Proteomes" id="UP001152622"/>
    </source>
</evidence>
<comment type="caution">
    <text evidence="1">The sequence shown here is derived from an EMBL/GenBank/DDBJ whole genome shotgun (WGS) entry which is preliminary data.</text>
</comment>
<organism evidence="1 2">
    <name type="scientific">Synaphobranchus kaupii</name>
    <name type="common">Kaup's arrowtooth eel</name>
    <dbReference type="NCBI Taxonomy" id="118154"/>
    <lineage>
        <taxon>Eukaryota</taxon>
        <taxon>Metazoa</taxon>
        <taxon>Chordata</taxon>
        <taxon>Craniata</taxon>
        <taxon>Vertebrata</taxon>
        <taxon>Euteleostomi</taxon>
        <taxon>Actinopterygii</taxon>
        <taxon>Neopterygii</taxon>
        <taxon>Teleostei</taxon>
        <taxon>Anguilliformes</taxon>
        <taxon>Synaphobranchidae</taxon>
        <taxon>Synaphobranchus</taxon>
    </lineage>
</organism>
<sequence length="73" mass="8036">MGTTLKLQLLQVQRSCSWCAVIAKRSSRISARSSWSSMRKATRCAPSAHSSVTAWISMALRSMSTATRSRVMS</sequence>
<keyword evidence="2" id="KW-1185">Reference proteome</keyword>
<name>A0A9Q1FS61_SYNKA</name>
<dbReference type="EMBL" id="JAINUF010000004">
    <property type="protein sequence ID" value="KAJ8365049.1"/>
    <property type="molecule type" value="Genomic_DNA"/>
</dbReference>
<dbReference type="Proteomes" id="UP001152622">
    <property type="component" value="Chromosome 4"/>
</dbReference>
<evidence type="ECO:0000313" key="1">
    <source>
        <dbReference type="EMBL" id="KAJ8365049.1"/>
    </source>
</evidence>